<dbReference type="HOGENOM" id="CLU_2385311_0_0_11"/>
<dbReference type="eggNOG" id="ENOG502ZQXX">
    <property type="taxonomic scope" value="Bacteria"/>
</dbReference>
<evidence type="ECO:0000313" key="1">
    <source>
        <dbReference type="EMBL" id="BAL86506.1"/>
    </source>
</evidence>
<evidence type="ECO:0000313" key="2">
    <source>
        <dbReference type="Proteomes" id="UP000007882"/>
    </source>
</evidence>
<dbReference type="RefSeq" id="WP_014441403.1">
    <property type="nucleotide sequence ID" value="NC_017093.1"/>
</dbReference>
<accession>I0H0G9</accession>
<dbReference type="AlphaFoldDB" id="I0H0G9"/>
<dbReference type="Proteomes" id="UP000007882">
    <property type="component" value="Chromosome"/>
</dbReference>
<name>I0H0G9_ACTM4</name>
<reference evidence="1 2" key="1">
    <citation type="submission" date="2012-02" db="EMBL/GenBank/DDBJ databases">
        <title>Complete genome sequence of Actinoplanes missouriensis 431 (= NBRC 102363).</title>
        <authorList>
            <person name="Ohnishi Y."/>
            <person name="Ishikawa J."/>
            <person name="Sekine M."/>
            <person name="Hosoyama A."/>
            <person name="Harada T."/>
            <person name="Narita H."/>
            <person name="Hata T."/>
            <person name="Konno Y."/>
            <person name="Tutikane K."/>
            <person name="Fujita N."/>
            <person name="Horinouchi S."/>
            <person name="Hayakawa M."/>
        </authorList>
    </citation>
    <scope>NUCLEOTIDE SEQUENCE [LARGE SCALE GENOMIC DNA]</scope>
    <source>
        <strain evidence="2">ATCC 14538 / DSM 43046 / CBS 188.64 / JCM 3121 / NBRC 102363 / NCIMB 12654 / NRRL B-3342 / UNCC 431</strain>
    </source>
</reference>
<dbReference type="OrthoDB" id="3298018at2"/>
<organism evidence="1 2">
    <name type="scientific">Actinoplanes missouriensis (strain ATCC 14538 / DSM 43046 / CBS 188.64 / JCM 3121 / NBRC 102363 / NCIMB 12654 / NRRL B-3342 / UNCC 431)</name>
    <dbReference type="NCBI Taxonomy" id="512565"/>
    <lineage>
        <taxon>Bacteria</taxon>
        <taxon>Bacillati</taxon>
        <taxon>Actinomycetota</taxon>
        <taxon>Actinomycetes</taxon>
        <taxon>Micromonosporales</taxon>
        <taxon>Micromonosporaceae</taxon>
        <taxon>Actinoplanes</taxon>
    </lineage>
</organism>
<dbReference type="STRING" id="512565.AMIS_12860"/>
<protein>
    <submittedName>
        <fullName evidence="1">Uncharacterized protein</fullName>
    </submittedName>
</protein>
<dbReference type="KEGG" id="ams:AMIS_12860"/>
<gene>
    <name evidence="1" type="ordered locus">AMIS_12860</name>
</gene>
<keyword evidence="2" id="KW-1185">Reference proteome</keyword>
<proteinExistence type="predicted"/>
<dbReference type="EMBL" id="AP012319">
    <property type="protein sequence ID" value="BAL86506.1"/>
    <property type="molecule type" value="Genomic_DNA"/>
</dbReference>
<dbReference type="PATRIC" id="fig|512565.3.peg.1290"/>
<sequence length="100" mass="10592">MDTPQEPSVLAGLPAFDWDNDRAVRYEVAQEAIGQAVAAYTVLINQAAEQGDAAREAQLSEAQKACIDARNGLSSADATALDAVVSRYRTLIADLRAQAA</sequence>